<dbReference type="SUPFAM" id="SSF54001">
    <property type="entry name" value="Cysteine proteinases"/>
    <property type="match status" value="1"/>
</dbReference>
<evidence type="ECO:0000259" key="5">
    <source>
        <dbReference type="PROSITE" id="PS51935"/>
    </source>
</evidence>
<dbReference type="PANTHER" id="PTHR47053">
    <property type="entry name" value="MUREIN DD-ENDOPEPTIDASE MEPH-RELATED"/>
    <property type="match status" value="1"/>
</dbReference>
<evidence type="ECO:0000256" key="1">
    <source>
        <dbReference type="ARBA" id="ARBA00007074"/>
    </source>
</evidence>
<comment type="similarity">
    <text evidence="1">Belongs to the peptidase C40 family.</text>
</comment>
<dbReference type="Pfam" id="PF00877">
    <property type="entry name" value="NLPC_P60"/>
    <property type="match status" value="1"/>
</dbReference>
<organism evidence="6 7">
    <name type="scientific">Kocuria oceani</name>
    <dbReference type="NCBI Taxonomy" id="988827"/>
    <lineage>
        <taxon>Bacteria</taxon>
        <taxon>Bacillati</taxon>
        <taxon>Actinomycetota</taxon>
        <taxon>Actinomycetes</taxon>
        <taxon>Micrococcales</taxon>
        <taxon>Micrococcaceae</taxon>
        <taxon>Kocuria</taxon>
    </lineage>
</organism>
<keyword evidence="2" id="KW-0645">Protease</keyword>
<accession>A0ABV9TDS0</accession>
<dbReference type="PANTHER" id="PTHR47053:SF1">
    <property type="entry name" value="MUREIN DD-ENDOPEPTIDASE MEPH-RELATED"/>
    <property type="match status" value="1"/>
</dbReference>
<dbReference type="InterPro" id="IPR051202">
    <property type="entry name" value="Peptidase_C40"/>
</dbReference>
<keyword evidence="4" id="KW-0788">Thiol protease</keyword>
<dbReference type="RefSeq" id="WP_277551448.1">
    <property type="nucleotide sequence ID" value="NZ_JARAMH010000009.1"/>
</dbReference>
<keyword evidence="7" id="KW-1185">Reference proteome</keyword>
<evidence type="ECO:0000313" key="6">
    <source>
        <dbReference type="EMBL" id="MFC4902079.1"/>
    </source>
</evidence>
<evidence type="ECO:0000256" key="2">
    <source>
        <dbReference type="ARBA" id="ARBA00022670"/>
    </source>
</evidence>
<dbReference type="EMBL" id="JBHSIW010000002">
    <property type="protein sequence ID" value="MFC4902079.1"/>
    <property type="molecule type" value="Genomic_DNA"/>
</dbReference>
<sequence>MAIFKQSTARHRAETTSNAVRNTTIAAAAGAAIVGSIAPAQAYAEIPAASGAAYSAPAPAAASLASYTYQAPAPAAYQAPVAAQPAAPAYQAPAPAAQPAVSTASVTPQANATTEITAAAGGIVGTAQQGIGSGYVYGGTAFGAWDCSGFTQWVFAQNGIDLPRTTWAQFAAGTPVSNPQPGDLVSQNGGGHVGIYIGGGKMISALNPSQGTQIHSVNAMQLDGYYRIG</sequence>
<dbReference type="InterPro" id="IPR000064">
    <property type="entry name" value="NLP_P60_dom"/>
</dbReference>
<dbReference type="Proteomes" id="UP001595797">
    <property type="component" value="Unassembled WGS sequence"/>
</dbReference>
<evidence type="ECO:0000256" key="3">
    <source>
        <dbReference type="ARBA" id="ARBA00022801"/>
    </source>
</evidence>
<name>A0ABV9TDS0_9MICC</name>
<evidence type="ECO:0000313" key="7">
    <source>
        <dbReference type="Proteomes" id="UP001595797"/>
    </source>
</evidence>
<evidence type="ECO:0000256" key="4">
    <source>
        <dbReference type="ARBA" id="ARBA00022807"/>
    </source>
</evidence>
<dbReference type="InterPro" id="IPR038765">
    <property type="entry name" value="Papain-like_cys_pep_sf"/>
</dbReference>
<reference evidence="7" key="1">
    <citation type="journal article" date="2019" name="Int. J. Syst. Evol. Microbiol.">
        <title>The Global Catalogue of Microorganisms (GCM) 10K type strain sequencing project: providing services to taxonomists for standard genome sequencing and annotation.</title>
        <authorList>
            <consortium name="The Broad Institute Genomics Platform"/>
            <consortium name="The Broad Institute Genome Sequencing Center for Infectious Disease"/>
            <person name="Wu L."/>
            <person name="Ma J."/>
        </authorList>
    </citation>
    <scope>NUCLEOTIDE SEQUENCE [LARGE SCALE GENOMIC DNA]</scope>
    <source>
        <strain evidence="7">CGMCC 4.6946</strain>
    </source>
</reference>
<protein>
    <submittedName>
        <fullName evidence="6">C40 family peptidase</fullName>
    </submittedName>
</protein>
<dbReference type="Gene3D" id="3.90.1720.10">
    <property type="entry name" value="endopeptidase domain like (from Nostoc punctiforme)"/>
    <property type="match status" value="1"/>
</dbReference>
<gene>
    <name evidence="6" type="ORF">ACFPCS_00680</name>
</gene>
<keyword evidence="3" id="KW-0378">Hydrolase</keyword>
<feature type="domain" description="NlpC/P60" evidence="5">
    <location>
        <begin position="117"/>
        <end position="229"/>
    </location>
</feature>
<comment type="caution">
    <text evidence="6">The sequence shown here is derived from an EMBL/GenBank/DDBJ whole genome shotgun (WGS) entry which is preliminary data.</text>
</comment>
<dbReference type="PROSITE" id="PS51935">
    <property type="entry name" value="NLPC_P60"/>
    <property type="match status" value="1"/>
</dbReference>
<proteinExistence type="inferred from homology"/>